<dbReference type="EMBL" id="QFQI01000001">
    <property type="protein sequence ID" value="PZQ63073.1"/>
    <property type="molecule type" value="Genomic_DNA"/>
</dbReference>
<dbReference type="SUPFAM" id="SSF46689">
    <property type="entry name" value="Homeodomain-like"/>
    <property type="match status" value="1"/>
</dbReference>
<protein>
    <submittedName>
        <fullName evidence="4">TetR/AcrR family transcriptional regulator</fullName>
    </submittedName>
</protein>
<reference evidence="4 5" key="1">
    <citation type="submission" date="2017-08" db="EMBL/GenBank/DDBJ databases">
        <title>Infants hospitalized years apart are colonized by the same room-sourced microbial strains.</title>
        <authorList>
            <person name="Brooks B."/>
            <person name="Olm M.R."/>
            <person name="Firek B.A."/>
            <person name="Baker R."/>
            <person name="Thomas B.C."/>
            <person name="Morowitz M.J."/>
            <person name="Banfield J.F."/>
        </authorList>
    </citation>
    <scope>NUCLEOTIDE SEQUENCE [LARGE SCALE GENOMIC DNA]</scope>
    <source>
        <strain evidence="4">S2_005_001_R1_22</strain>
    </source>
</reference>
<dbReference type="GO" id="GO:0003677">
    <property type="term" value="F:DNA binding"/>
    <property type="evidence" value="ECO:0007669"/>
    <property type="project" value="UniProtKB-UniRule"/>
</dbReference>
<evidence type="ECO:0000256" key="2">
    <source>
        <dbReference type="PROSITE-ProRule" id="PRU00335"/>
    </source>
</evidence>
<feature type="DNA-binding region" description="H-T-H motif" evidence="2">
    <location>
        <begin position="41"/>
        <end position="60"/>
    </location>
</feature>
<dbReference type="PROSITE" id="PS50977">
    <property type="entry name" value="HTH_TETR_2"/>
    <property type="match status" value="1"/>
</dbReference>
<dbReference type="InterPro" id="IPR009057">
    <property type="entry name" value="Homeodomain-like_sf"/>
</dbReference>
<evidence type="ECO:0000256" key="1">
    <source>
        <dbReference type="ARBA" id="ARBA00023125"/>
    </source>
</evidence>
<dbReference type="InterPro" id="IPR001647">
    <property type="entry name" value="HTH_TetR"/>
</dbReference>
<evidence type="ECO:0000313" key="5">
    <source>
        <dbReference type="Proteomes" id="UP000249229"/>
    </source>
</evidence>
<evidence type="ECO:0000313" key="4">
    <source>
        <dbReference type="EMBL" id="PZQ63073.1"/>
    </source>
</evidence>
<gene>
    <name evidence="4" type="ORF">DI544_02545</name>
</gene>
<dbReference type="Proteomes" id="UP000249229">
    <property type="component" value="Unassembled WGS sequence"/>
</dbReference>
<dbReference type="AlphaFoldDB" id="A0A2W5R756"/>
<keyword evidence="1 2" id="KW-0238">DNA-binding</keyword>
<proteinExistence type="predicted"/>
<evidence type="ECO:0000259" key="3">
    <source>
        <dbReference type="PROSITE" id="PS50977"/>
    </source>
</evidence>
<feature type="domain" description="HTH tetR-type" evidence="3">
    <location>
        <begin position="18"/>
        <end position="78"/>
    </location>
</feature>
<sequence>MIVERARGAELAADARIERTWLRLSQAVLSLAAERDIATVSVAELSRRAGIHRATFYDHAETPVALLTRVLAIDLDAVRVRSMTQLDRAGLLLRDLTRTTMAEIIDHVLTHEGVYGGAGRASSLYALRVVLAEHVEQSVLTVLREGFAIPPTPGPDAARLHAAFIAHGITGAVEAWLRLPRPRDPDLLLAAVEASYPAWYAPPAADPEVRPGPILNSSTGET</sequence>
<comment type="caution">
    <text evidence="4">The sequence shown here is derived from an EMBL/GenBank/DDBJ whole genome shotgun (WGS) entry which is preliminary data.</text>
</comment>
<dbReference type="Gene3D" id="1.10.357.10">
    <property type="entry name" value="Tetracycline Repressor, domain 2"/>
    <property type="match status" value="1"/>
</dbReference>
<name>A0A2W5R756_9SPHN</name>
<organism evidence="4 5">
    <name type="scientific">Sphingomonas taxi</name>
    <dbReference type="NCBI Taxonomy" id="1549858"/>
    <lineage>
        <taxon>Bacteria</taxon>
        <taxon>Pseudomonadati</taxon>
        <taxon>Pseudomonadota</taxon>
        <taxon>Alphaproteobacteria</taxon>
        <taxon>Sphingomonadales</taxon>
        <taxon>Sphingomonadaceae</taxon>
        <taxon>Sphingomonas</taxon>
    </lineage>
</organism>
<accession>A0A2W5R756</accession>